<evidence type="ECO:0000313" key="17">
    <source>
        <dbReference type="Proteomes" id="UP000639859"/>
    </source>
</evidence>
<keyword evidence="10 11" id="KW-0998">Cell outer membrane</keyword>
<dbReference type="InterPro" id="IPR012910">
    <property type="entry name" value="Plug_dom"/>
</dbReference>
<organism evidence="16 17">
    <name type="scientific">Caulobacter hibisci</name>
    <dbReference type="NCBI Taxonomy" id="2035993"/>
    <lineage>
        <taxon>Bacteria</taxon>
        <taxon>Pseudomonadati</taxon>
        <taxon>Pseudomonadota</taxon>
        <taxon>Alphaproteobacteria</taxon>
        <taxon>Caulobacterales</taxon>
        <taxon>Caulobacteraceae</taxon>
        <taxon>Caulobacter</taxon>
    </lineage>
</organism>
<dbReference type="InterPro" id="IPR036942">
    <property type="entry name" value="Beta-barrel_TonB_sf"/>
</dbReference>
<dbReference type="Pfam" id="PF00593">
    <property type="entry name" value="TonB_dep_Rec_b-barrel"/>
    <property type="match status" value="1"/>
</dbReference>
<evidence type="ECO:0000259" key="14">
    <source>
        <dbReference type="Pfam" id="PF00593"/>
    </source>
</evidence>
<feature type="chain" id="PRO_5047289220" evidence="13">
    <location>
        <begin position="27"/>
        <end position="757"/>
    </location>
</feature>
<dbReference type="SUPFAM" id="SSF56935">
    <property type="entry name" value="Porins"/>
    <property type="match status" value="1"/>
</dbReference>
<evidence type="ECO:0000256" key="9">
    <source>
        <dbReference type="ARBA" id="ARBA00023136"/>
    </source>
</evidence>
<dbReference type="EMBL" id="JADWOX010000007">
    <property type="protein sequence ID" value="MBI1684294.1"/>
    <property type="molecule type" value="Genomic_DNA"/>
</dbReference>
<name>A0ABS0SXM8_9CAUL</name>
<dbReference type="RefSeq" id="WP_198576215.1">
    <property type="nucleotide sequence ID" value="NZ_JADWOX010000007.1"/>
</dbReference>
<dbReference type="Pfam" id="PF07715">
    <property type="entry name" value="Plug"/>
    <property type="match status" value="1"/>
</dbReference>
<evidence type="ECO:0000256" key="5">
    <source>
        <dbReference type="ARBA" id="ARBA00022692"/>
    </source>
</evidence>
<evidence type="ECO:0000256" key="11">
    <source>
        <dbReference type="PROSITE-ProRule" id="PRU01360"/>
    </source>
</evidence>
<evidence type="ECO:0000256" key="8">
    <source>
        <dbReference type="ARBA" id="ARBA00023077"/>
    </source>
</evidence>
<evidence type="ECO:0000256" key="6">
    <source>
        <dbReference type="ARBA" id="ARBA00023004"/>
    </source>
</evidence>
<comment type="subcellular location">
    <subcellularLocation>
        <location evidence="1 11">Cell outer membrane</location>
        <topology evidence="1 11">Multi-pass membrane protein</topology>
    </subcellularLocation>
</comment>
<keyword evidence="9 11" id="KW-0472">Membrane</keyword>
<evidence type="ECO:0000256" key="4">
    <source>
        <dbReference type="ARBA" id="ARBA00022496"/>
    </source>
</evidence>
<keyword evidence="3 11" id="KW-1134">Transmembrane beta strand</keyword>
<comment type="similarity">
    <text evidence="11 12">Belongs to the TonB-dependent receptor family.</text>
</comment>
<dbReference type="PROSITE" id="PS52016">
    <property type="entry name" value="TONB_DEPENDENT_REC_3"/>
    <property type="match status" value="1"/>
</dbReference>
<keyword evidence="13" id="KW-0732">Signal</keyword>
<evidence type="ECO:0000256" key="1">
    <source>
        <dbReference type="ARBA" id="ARBA00004571"/>
    </source>
</evidence>
<feature type="domain" description="TonB-dependent receptor plug" evidence="15">
    <location>
        <begin position="54"/>
        <end position="166"/>
    </location>
</feature>
<dbReference type="InterPro" id="IPR000531">
    <property type="entry name" value="Beta-barrel_TonB"/>
</dbReference>
<dbReference type="Gene3D" id="2.40.170.20">
    <property type="entry name" value="TonB-dependent receptor, beta-barrel domain"/>
    <property type="match status" value="1"/>
</dbReference>
<gene>
    <name evidence="16" type="ORF">I4Q42_11510</name>
</gene>
<keyword evidence="5 11" id="KW-0812">Transmembrane</keyword>
<evidence type="ECO:0000256" key="3">
    <source>
        <dbReference type="ARBA" id="ARBA00022452"/>
    </source>
</evidence>
<evidence type="ECO:0000313" key="16">
    <source>
        <dbReference type="EMBL" id="MBI1684294.1"/>
    </source>
</evidence>
<reference evidence="16 17" key="1">
    <citation type="submission" date="2020-11" db="EMBL/GenBank/DDBJ databases">
        <title>genome sequence of strain KACC 18849.</title>
        <authorList>
            <person name="Gao J."/>
            <person name="Zhang X."/>
        </authorList>
    </citation>
    <scope>NUCLEOTIDE SEQUENCE [LARGE SCALE GENOMIC DNA]</scope>
    <source>
        <strain evidence="16 17">KACC 18849</strain>
    </source>
</reference>
<feature type="domain" description="TonB-dependent receptor-like beta-barrel" evidence="14">
    <location>
        <begin position="319"/>
        <end position="719"/>
    </location>
</feature>
<dbReference type="PANTHER" id="PTHR32552">
    <property type="entry name" value="FERRICHROME IRON RECEPTOR-RELATED"/>
    <property type="match status" value="1"/>
</dbReference>
<evidence type="ECO:0000259" key="15">
    <source>
        <dbReference type="Pfam" id="PF07715"/>
    </source>
</evidence>
<evidence type="ECO:0000256" key="2">
    <source>
        <dbReference type="ARBA" id="ARBA00022448"/>
    </source>
</evidence>
<evidence type="ECO:0000256" key="12">
    <source>
        <dbReference type="RuleBase" id="RU003357"/>
    </source>
</evidence>
<dbReference type="Proteomes" id="UP000639859">
    <property type="component" value="Unassembled WGS sequence"/>
</dbReference>
<keyword evidence="17" id="KW-1185">Reference proteome</keyword>
<dbReference type="CDD" id="cd01347">
    <property type="entry name" value="ligand_gated_channel"/>
    <property type="match status" value="1"/>
</dbReference>
<evidence type="ECO:0000256" key="7">
    <source>
        <dbReference type="ARBA" id="ARBA00023065"/>
    </source>
</evidence>
<keyword evidence="7" id="KW-0406">Ion transport</keyword>
<keyword evidence="8 12" id="KW-0798">TonB box</keyword>
<dbReference type="PANTHER" id="PTHR32552:SF81">
    <property type="entry name" value="TONB-DEPENDENT OUTER MEMBRANE RECEPTOR"/>
    <property type="match status" value="1"/>
</dbReference>
<dbReference type="InterPro" id="IPR039426">
    <property type="entry name" value="TonB-dep_rcpt-like"/>
</dbReference>
<evidence type="ECO:0000256" key="10">
    <source>
        <dbReference type="ARBA" id="ARBA00023237"/>
    </source>
</evidence>
<protein>
    <submittedName>
        <fullName evidence="16">TonB-dependent receptor</fullName>
    </submittedName>
</protein>
<keyword evidence="4" id="KW-0410">Iron transport</keyword>
<keyword evidence="16" id="KW-0675">Receptor</keyword>
<proteinExistence type="inferred from homology"/>
<accession>A0ABS0SXM8</accession>
<evidence type="ECO:0000256" key="13">
    <source>
        <dbReference type="SAM" id="SignalP"/>
    </source>
</evidence>
<keyword evidence="6" id="KW-0408">Iron</keyword>
<comment type="caution">
    <text evidence="16">The sequence shown here is derived from an EMBL/GenBank/DDBJ whole genome shotgun (WGS) entry which is preliminary data.</text>
</comment>
<feature type="signal peptide" evidence="13">
    <location>
        <begin position="1"/>
        <end position="26"/>
    </location>
</feature>
<sequence length="757" mass="81236">MHRKTMLLAAAAAVTGFIGAGQGALAQTATPPADQGGFVIEEVVVTARRVTENLQDTPVSVSAFTGDMLERRQINSTADLDDATPSLQFAPVSPLTGNSAAAQIFIRGVGQTDATAGVDPGVGLYIDDVYMGSAVGGVMDFRDIAGVQVLRGPQGTLFGRNTIGGAILLTTAAPGEEFGGSFKAGFGTDNLREGILALNVPVSDTLKTRFTYGTRVQDGYVTRLYDGKKLGDVNTFTITGKARWTPTEKFTAELRGDYTKSDENGAPLVFAAINETSAFPRAVSYAAGCPGMASVGTAVPMVKDARCANDFYNAGKYANNGTHPVNSDLEGVGGSLLLEYRLADALTLKSISAYRSLEWAGSRDADNTPFPILATDYASKGFQVSQEFQALYSGSRLTGVAGLFLFRQAVDDILTVTLSPPTAPTGTRDSNNNEVRNKNWAAFSQWTFKATEALSVTAGLRYTDETKGSRPYQFNYSNPTVLYVPYKLYERKFSATTGSFQAQYRWNPAVMTYVSWSQGFKGGGFNSRFNGVVAAGQPPSFEPETAETTEVGAKLDLGGKLRINADVFSTAYEDLQFTYRVGTAPYLFNAGKATIKGLEVEYTYVPTNKLVVEGGFSYLDDSIDEVSTIVGATTSVTTNSQLPYTPKWQGNVSVAYTVDLPNDLTLIPRGEIVYIDSQFFDAGNTKEIAQLDAITKVNLGVLLENRVADWKAQLSINNLTKEIYPVAGNSSLGTSSGYAEVAYNRGREVALSFTKRF</sequence>
<keyword evidence="2 11" id="KW-0813">Transport</keyword>